<dbReference type="Proteomes" id="UP001341840">
    <property type="component" value="Unassembled WGS sequence"/>
</dbReference>
<protein>
    <recommendedName>
        <fullName evidence="1">RNase H type-1 domain-containing protein</fullName>
    </recommendedName>
</protein>
<proteinExistence type="predicted"/>
<dbReference type="InterPro" id="IPR053151">
    <property type="entry name" value="RNase_H-like"/>
</dbReference>
<feature type="domain" description="RNase H type-1" evidence="1">
    <location>
        <begin position="2"/>
        <end position="112"/>
    </location>
</feature>
<reference evidence="2 3" key="1">
    <citation type="journal article" date="2023" name="Plants (Basel)">
        <title>Bridging the Gap: Combining Genomics and Transcriptomics Approaches to Understand Stylosanthes scabra, an Orphan Legume from the Brazilian Caatinga.</title>
        <authorList>
            <person name="Ferreira-Neto J.R.C."/>
            <person name="da Silva M.D."/>
            <person name="Binneck E."/>
            <person name="de Melo N.F."/>
            <person name="da Silva R.H."/>
            <person name="de Melo A.L.T.M."/>
            <person name="Pandolfi V."/>
            <person name="Bustamante F.O."/>
            <person name="Brasileiro-Vidal A.C."/>
            <person name="Benko-Iseppon A.M."/>
        </authorList>
    </citation>
    <scope>NUCLEOTIDE SEQUENCE [LARGE SCALE GENOMIC DNA]</scope>
    <source>
        <tissue evidence="2">Leaves</tissue>
    </source>
</reference>
<dbReference type="InterPro" id="IPR036397">
    <property type="entry name" value="RNaseH_sf"/>
</dbReference>
<gene>
    <name evidence="2" type="ORF">PIB30_086966</name>
</gene>
<accession>A0ABU6XSX5</accession>
<dbReference type="PANTHER" id="PTHR47723">
    <property type="entry name" value="OS05G0353850 PROTEIN"/>
    <property type="match status" value="1"/>
</dbReference>
<dbReference type="InterPro" id="IPR002156">
    <property type="entry name" value="RNaseH_domain"/>
</dbReference>
<organism evidence="2 3">
    <name type="scientific">Stylosanthes scabra</name>
    <dbReference type="NCBI Taxonomy" id="79078"/>
    <lineage>
        <taxon>Eukaryota</taxon>
        <taxon>Viridiplantae</taxon>
        <taxon>Streptophyta</taxon>
        <taxon>Embryophyta</taxon>
        <taxon>Tracheophyta</taxon>
        <taxon>Spermatophyta</taxon>
        <taxon>Magnoliopsida</taxon>
        <taxon>eudicotyledons</taxon>
        <taxon>Gunneridae</taxon>
        <taxon>Pentapetalae</taxon>
        <taxon>rosids</taxon>
        <taxon>fabids</taxon>
        <taxon>Fabales</taxon>
        <taxon>Fabaceae</taxon>
        <taxon>Papilionoideae</taxon>
        <taxon>50 kb inversion clade</taxon>
        <taxon>dalbergioids sensu lato</taxon>
        <taxon>Dalbergieae</taxon>
        <taxon>Pterocarpus clade</taxon>
        <taxon>Stylosanthes</taxon>
    </lineage>
</organism>
<dbReference type="InterPro" id="IPR044730">
    <property type="entry name" value="RNase_H-like_dom_plant"/>
</dbReference>
<evidence type="ECO:0000313" key="2">
    <source>
        <dbReference type="EMBL" id="MED6200616.1"/>
    </source>
</evidence>
<dbReference type="EMBL" id="JASCZI010212960">
    <property type="protein sequence ID" value="MED6200616.1"/>
    <property type="molecule type" value="Genomic_DNA"/>
</dbReference>
<dbReference type="Gene3D" id="3.30.420.10">
    <property type="entry name" value="Ribonuclease H-like superfamily/Ribonuclease H"/>
    <property type="match status" value="1"/>
</dbReference>
<keyword evidence="3" id="KW-1185">Reference proteome</keyword>
<dbReference type="PANTHER" id="PTHR47723:SF19">
    <property type="entry name" value="POLYNUCLEOTIDYL TRANSFERASE, RIBONUCLEASE H-LIKE SUPERFAMILY PROTEIN"/>
    <property type="match status" value="1"/>
</dbReference>
<evidence type="ECO:0000259" key="1">
    <source>
        <dbReference type="Pfam" id="PF13456"/>
    </source>
</evidence>
<dbReference type="Pfam" id="PF13456">
    <property type="entry name" value="RVT_3"/>
    <property type="match status" value="1"/>
</dbReference>
<dbReference type="CDD" id="cd06222">
    <property type="entry name" value="RNase_H_like"/>
    <property type="match status" value="1"/>
</dbReference>
<evidence type="ECO:0000313" key="3">
    <source>
        <dbReference type="Proteomes" id="UP001341840"/>
    </source>
</evidence>
<sequence>LAGFSCIIRDSSGHLIKGCSGAIPFDSILRCDELFAILRRLILAWECGCKDALCEIDCLEAFLLITQDYNNPNQDHFDLIAKIKEVLLWNWTVSISLVQRTANKATDHMAKNSAKHQHIYTE</sequence>
<comment type="caution">
    <text evidence="2">The sequence shown here is derived from an EMBL/GenBank/DDBJ whole genome shotgun (WGS) entry which is preliminary data.</text>
</comment>
<name>A0ABU6XSX5_9FABA</name>
<feature type="non-terminal residue" evidence="2">
    <location>
        <position position="1"/>
    </location>
</feature>